<dbReference type="PROSITE" id="PS51257">
    <property type="entry name" value="PROKAR_LIPOPROTEIN"/>
    <property type="match status" value="1"/>
</dbReference>
<proteinExistence type="predicted"/>
<comment type="caution">
    <text evidence="3">The sequence shown here is derived from an EMBL/GenBank/DDBJ whole genome shotgun (WGS) entry which is preliminary data.</text>
</comment>
<reference evidence="3" key="2">
    <citation type="submission" date="2020-09" db="EMBL/GenBank/DDBJ databases">
        <authorList>
            <person name="Sun Q."/>
            <person name="Ohkuma M."/>
        </authorList>
    </citation>
    <scope>NUCLEOTIDE SEQUENCE</scope>
    <source>
        <strain evidence="3">JCM 19831</strain>
    </source>
</reference>
<evidence type="ECO:0000259" key="2">
    <source>
        <dbReference type="SMART" id="SM00062"/>
    </source>
</evidence>
<organism evidence="3 4">
    <name type="scientific">Dactylosporangium sucinum</name>
    <dbReference type="NCBI Taxonomy" id="1424081"/>
    <lineage>
        <taxon>Bacteria</taxon>
        <taxon>Bacillati</taxon>
        <taxon>Actinomycetota</taxon>
        <taxon>Actinomycetes</taxon>
        <taxon>Micromonosporales</taxon>
        <taxon>Micromonosporaceae</taxon>
        <taxon>Dactylosporangium</taxon>
    </lineage>
</organism>
<evidence type="ECO:0000313" key="4">
    <source>
        <dbReference type="Proteomes" id="UP000642070"/>
    </source>
</evidence>
<protein>
    <recommendedName>
        <fullName evidence="2">Solute-binding protein family 3/N-terminal domain-containing protein</fullName>
    </recommendedName>
</protein>
<evidence type="ECO:0000256" key="1">
    <source>
        <dbReference type="ARBA" id="ARBA00022729"/>
    </source>
</evidence>
<dbReference type="PANTHER" id="PTHR35936">
    <property type="entry name" value="MEMBRANE-BOUND LYTIC MUREIN TRANSGLYCOSYLASE F"/>
    <property type="match status" value="1"/>
</dbReference>
<name>A0A917SZ70_9ACTN</name>
<keyword evidence="1" id="KW-0732">Signal</keyword>
<feature type="domain" description="Solute-binding protein family 3/N-terminal" evidence="2">
    <location>
        <begin position="53"/>
        <end position="286"/>
    </location>
</feature>
<dbReference type="AlphaFoldDB" id="A0A917SZ70"/>
<dbReference type="Proteomes" id="UP000642070">
    <property type="component" value="Unassembled WGS sequence"/>
</dbReference>
<reference evidence="3" key="1">
    <citation type="journal article" date="2014" name="Int. J. Syst. Evol. Microbiol.">
        <title>Complete genome sequence of Corynebacterium casei LMG S-19264T (=DSM 44701T), isolated from a smear-ripened cheese.</title>
        <authorList>
            <consortium name="US DOE Joint Genome Institute (JGI-PGF)"/>
            <person name="Walter F."/>
            <person name="Albersmeier A."/>
            <person name="Kalinowski J."/>
            <person name="Ruckert C."/>
        </authorList>
    </citation>
    <scope>NUCLEOTIDE SEQUENCE</scope>
    <source>
        <strain evidence="3">JCM 19831</strain>
    </source>
</reference>
<dbReference type="PANTHER" id="PTHR35936:SF19">
    <property type="entry name" value="AMINO-ACID-BINDING PROTEIN YXEM-RELATED"/>
    <property type="match status" value="1"/>
</dbReference>
<sequence length="314" mass="33354">MTLRRNRFSRATMVAAMMGALLLGGCGGKDSGGAGAAPAGCTPADVDTVERGKITVGTFAYLPYIGLTGGKLDGLDGEILAEAAKNLCLGVVARESDWDGVLGNVQSHRVDLGIGGIGWGKERSQKGLFTDPVYYSPPAIAVVGDAKYATVEDFKGKNVGTISGYLWEKAIKATAGIGAAKTYPDAVSMFSDLNNGRLDVGFIDPLVIPYEAKKNPSSKFKISYFAEPTDAQVAAAPDLINYRQLQISFYLAKEAPKLEAALNAEIRKMYSNGKLQELITKYGGDPGQFLKPATYQARLRAGVDRDAGWTPPTI</sequence>
<dbReference type="SMART" id="SM00062">
    <property type="entry name" value="PBPb"/>
    <property type="match status" value="1"/>
</dbReference>
<dbReference type="EMBL" id="BMPI01000001">
    <property type="protein sequence ID" value="GGM03458.1"/>
    <property type="molecule type" value="Genomic_DNA"/>
</dbReference>
<accession>A0A917SZ70</accession>
<dbReference type="CDD" id="cd13530">
    <property type="entry name" value="PBP2_peptides_like"/>
    <property type="match status" value="1"/>
</dbReference>
<dbReference type="SUPFAM" id="SSF53850">
    <property type="entry name" value="Periplasmic binding protein-like II"/>
    <property type="match status" value="1"/>
</dbReference>
<evidence type="ECO:0000313" key="3">
    <source>
        <dbReference type="EMBL" id="GGM03458.1"/>
    </source>
</evidence>
<gene>
    <name evidence="3" type="ORF">GCM10007977_000980</name>
</gene>
<dbReference type="RefSeq" id="WP_229833873.1">
    <property type="nucleotide sequence ID" value="NZ_BMPI01000001.1"/>
</dbReference>
<keyword evidence="4" id="KW-1185">Reference proteome</keyword>
<dbReference type="Gene3D" id="3.40.190.10">
    <property type="entry name" value="Periplasmic binding protein-like II"/>
    <property type="match status" value="2"/>
</dbReference>
<dbReference type="InterPro" id="IPR001638">
    <property type="entry name" value="Solute-binding_3/MltF_N"/>
</dbReference>
<dbReference type="Pfam" id="PF00497">
    <property type="entry name" value="SBP_bac_3"/>
    <property type="match status" value="1"/>
</dbReference>